<protein>
    <submittedName>
        <fullName evidence="2">Uncharacterized protein</fullName>
    </submittedName>
</protein>
<evidence type="ECO:0000313" key="3">
    <source>
        <dbReference type="Proteomes" id="UP000503399"/>
    </source>
</evidence>
<dbReference type="AlphaFoldDB" id="A0A6F8ZDP7"/>
<reference evidence="2 3" key="1">
    <citation type="submission" date="2020-02" db="EMBL/GenBank/DDBJ databases">
        <authorList>
            <person name="Hogendoorn C."/>
        </authorList>
    </citation>
    <scope>NUCLEOTIDE SEQUENCE [LARGE SCALE GENOMIC DNA]</scope>
    <source>
        <strain evidence="2">R501</strain>
    </source>
</reference>
<sequence>MALYAAGDYAGAEARFLAEAQAQESRYPQRAALAYRQAALAAARRGSADRFDHWMRLAGREYLHASEDPAAPASQVREAALAAARCFLEVENLDLSTKSLSRAKEVDLLLTEPVFPVGPETPPPGDPAAAPVPPRTGRPRPRQERL</sequence>
<keyword evidence="3" id="KW-1185">Reference proteome</keyword>
<dbReference type="EMBL" id="LR778114">
    <property type="protein sequence ID" value="CAB1127763.1"/>
    <property type="molecule type" value="Genomic_DNA"/>
</dbReference>
<organism evidence="2 3">
    <name type="scientific">Candidatus Hydrogenisulfobacillus filiaventi</name>
    <dbReference type="NCBI Taxonomy" id="2707344"/>
    <lineage>
        <taxon>Bacteria</taxon>
        <taxon>Bacillati</taxon>
        <taxon>Bacillota</taxon>
        <taxon>Clostridia</taxon>
        <taxon>Eubacteriales</taxon>
        <taxon>Clostridiales Family XVII. Incertae Sedis</taxon>
        <taxon>Candidatus Hydrogenisulfobacillus</taxon>
    </lineage>
</organism>
<proteinExistence type="predicted"/>
<gene>
    <name evidence="2" type="ORF">R50_0257</name>
</gene>
<dbReference type="KEGG" id="hfv:R50_0257"/>
<accession>A0A6F8ZDP7</accession>
<name>A0A6F8ZDP7_9FIRM</name>
<evidence type="ECO:0000256" key="1">
    <source>
        <dbReference type="SAM" id="MobiDB-lite"/>
    </source>
</evidence>
<evidence type="ECO:0000313" key="2">
    <source>
        <dbReference type="EMBL" id="CAB1127763.1"/>
    </source>
</evidence>
<feature type="compositionally biased region" description="Pro residues" evidence="1">
    <location>
        <begin position="119"/>
        <end position="136"/>
    </location>
</feature>
<feature type="region of interest" description="Disordered" evidence="1">
    <location>
        <begin position="114"/>
        <end position="146"/>
    </location>
</feature>
<dbReference type="Proteomes" id="UP000503399">
    <property type="component" value="Chromosome"/>
</dbReference>